<accession>A0A8J8SC39</accession>
<proteinExistence type="predicted"/>
<evidence type="ECO:0000313" key="2">
    <source>
        <dbReference type="Proteomes" id="UP000677305"/>
    </source>
</evidence>
<sequence length="291" mass="33740">MEQYLSAVGFKKLEETKQMKDVIQQIINDPTEKYISNYGEDKIKVELLKEYSDELGIIVRGELDEKEELKVFSIIPYKKGNLTMDIDEVDVIYSNNSKDDYYVYFEDIKTGNPITFFLQNVVDYLDIDEDEDAYVENIRLIALSNEGTVIFPINKDEVDKNLEQEEEQWRANLLELAREGDEEAIQLLEIDAEQSAELFKVRTKHEDLLTILEGYFIPYGLNDAEYSILGTIEDFCVETNALTKEEVYIMDVMCLNFKLQVCINKKDLIGIPSIGMRYKGICYVQGHVEFS</sequence>
<keyword evidence="2" id="KW-1185">Reference proteome</keyword>
<dbReference type="RefSeq" id="WP_193774493.1">
    <property type="nucleotide sequence ID" value="NZ_CAJXUH010000017.1"/>
</dbReference>
<dbReference type="Proteomes" id="UP000677305">
    <property type="component" value="Chromosome"/>
</dbReference>
<protein>
    <submittedName>
        <fullName evidence="1">DUF3881 family protein</fullName>
    </submittedName>
</protein>
<gene>
    <name evidence="1" type="ORF">HYG85_10495</name>
</gene>
<organism evidence="1 2">
    <name type="scientific">Vallitalea guaymasensis</name>
    <dbReference type="NCBI Taxonomy" id="1185412"/>
    <lineage>
        <taxon>Bacteria</taxon>
        <taxon>Bacillati</taxon>
        <taxon>Bacillota</taxon>
        <taxon>Clostridia</taxon>
        <taxon>Lachnospirales</taxon>
        <taxon>Vallitaleaceae</taxon>
        <taxon>Vallitalea</taxon>
    </lineage>
</organism>
<dbReference type="AlphaFoldDB" id="A0A8J8SC39"/>
<dbReference type="KEGG" id="vgu:HYG85_10495"/>
<name>A0A8J8SC39_9FIRM</name>
<dbReference type="Pfam" id="PF12997">
    <property type="entry name" value="DUF3881"/>
    <property type="match status" value="1"/>
</dbReference>
<dbReference type="EMBL" id="CP058561">
    <property type="protein sequence ID" value="QUH29332.1"/>
    <property type="molecule type" value="Genomic_DNA"/>
</dbReference>
<evidence type="ECO:0000313" key="1">
    <source>
        <dbReference type="EMBL" id="QUH29332.1"/>
    </source>
</evidence>
<reference evidence="1 2" key="1">
    <citation type="submission" date="2020-07" db="EMBL/GenBank/DDBJ databases">
        <title>Vallitalea guaymasensis genome.</title>
        <authorList>
            <person name="Postec A."/>
        </authorList>
    </citation>
    <scope>NUCLEOTIDE SEQUENCE [LARGE SCALE GENOMIC DNA]</scope>
    <source>
        <strain evidence="1 2">Ra1766G1</strain>
    </source>
</reference>
<dbReference type="InterPro" id="IPR024541">
    <property type="entry name" value="DUF3881"/>
</dbReference>